<dbReference type="InterPro" id="IPR051813">
    <property type="entry name" value="HepT_RNase_toxin"/>
</dbReference>
<evidence type="ECO:0000256" key="2">
    <source>
        <dbReference type="ARBA" id="ARBA00022649"/>
    </source>
</evidence>
<name>A0ABV6R4K1_9CAUL</name>
<protein>
    <submittedName>
        <fullName evidence="6">DUF86 domain-containing protein</fullName>
    </submittedName>
</protein>
<dbReference type="PANTHER" id="PTHR34139">
    <property type="entry name" value="UPF0331 PROTEIN MJ0127"/>
    <property type="match status" value="1"/>
</dbReference>
<keyword evidence="2" id="KW-1277">Toxin-antitoxin system</keyword>
<dbReference type="EMBL" id="JBHLSW010000007">
    <property type="protein sequence ID" value="MFC0634551.1"/>
    <property type="molecule type" value="Genomic_DNA"/>
</dbReference>
<dbReference type="PANTHER" id="PTHR34139:SF1">
    <property type="entry name" value="RNASE MJ1380-RELATED"/>
    <property type="match status" value="1"/>
</dbReference>
<sequence length="116" mass="13083">MWSEKDAALIREMRLRLDQIATLVAGQDRDVFLADPAKPHAVAMFFVMVGEAAGKVSPAMQSAHPGIAWGFAKRLRNLIAHEYRRIDWHLLRTIATEDAPRLRAELPEPPPPETFD</sequence>
<dbReference type="RefSeq" id="WP_376836597.1">
    <property type="nucleotide sequence ID" value="NZ_JBHLSW010000007.1"/>
</dbReference>
<keyword evidence="3" id="KW-0540">Nuclease</keyword>
<proteinExistence type="predicted"/>
<dbReference type="Pfam" id="PF01934">
    <property type="entry name" value="HepT-like"/>
    <property type="match status" value="1"/>
</dbReference>
<organism evidence="6 7">
    <name type="scientific">Brevundimonas balnearis</name>
    <dbReference type="NCBI Taxonomy" id="1572858"/>
    <lineage>
        <taxon>Bacteria</taxon>
        <taxon>Pseudomonadati</taxon>
        <taxon>Pseudomonadota</taxon>
        <taxon>Alphaproteobacteria</taxon>
        <taxon>Caulobacterales</taxon>
        <taxon>Caulobacteraceae</taxon>
        <taxon>Brevundimonas</taxon>
    </lineage>
</organism>
<accession>A0ABV6R4K1</accession>
<evidence type="ECO:0000256" key="3">
    <source>
        <dbReference type="ARBA" id="ARBA00022722"/>
    </source>
</evidence>
<comment type="caution">
    <text evidence="6">The sequence shown here is derived from an EMBL/GenBank/DDBJ whole genome shotgun (WGS) entry which is preliminary data.</text>
</comment>
<keyword evidence="4" id="KW-0547">Nucleotide-binding</keyword>
<dbReference type="InterPro" id="IPR008201">
    <property type="entry name" value="HepT-like"/>
</dbReference>
<reference evidence="6 7" key="1">
    <citation type="submission" date="2024-09" db="EMBL/GenBank/DDBJ databases">
        <authorList>
            <person name="Sun Q."/>
            <person name="Mori K."/>
        </authorList>
    </citation>
    <scope>NUCLEOTIDE SEQUENCE [LARGE SCALE GENOMIC DNA]</scope>
    <source>
        <strain evidence="6 7">NCAIM B.02621</strain>
    </source>
</reference>
<evidence type="ECO:0000256" key="5">
    <source>
        <dbReference type="ARBA" id="ARBA00022801"/>
    </source>
</evidence>
<evidence type="ECO:0000313" key="6">
    <source>
        <dbReference type="EMBL" id="MFC0634551.1"/>
    </source>
</evidence>
<evidence type="ECO:0000313" key="7">
    <source>
        <dbReference type="Proteomes" id="UP001589906"/>
    </source>
</evidence>
<dbReference type="Proteomes" id="UP001589906">
    <property type="component" value="Unassembled WGS sequence"/>
</dbReference>
<keyword evidence="7" id="KW-1185">Reference proteome</keyword>
<keyword evidence="1" id="KW-0597">Phosphoprotein</keyword>
<evidence type="ECO:0000256" key="1">
    <source>
        <dbReference type="ARBA" id="ARBA00022553"/>
    </source>
</evidence>
<evidence type="ECO:0000256" key="4">
    <source>
        <dbReference type="ARBA" id="ARBA00022741"/>
    </source>
</evidence>
<keyword evidence="5" id="KW-0378">Hydrolase</keyword>
<gene>
    <name evidence="6" type="ORF">ACFFGE_11785</name>
</gene>